<keyword evidence="6" id="KW-1185">Reference proteome</keyword>
<evidence type="ECO:0000256" key="2">
    <source>
        <dbReference type="ARBA" id="ARBA00022676"/>
    </source>
</evidence>
<dbReference type="InterPro" id="IPR029044">
    <property type="entry name" value="Nucleotide-diphossugar_trans"/>
</dbReference>
<accession>A0A285FWV7</accession>
<protein>
    <submittedName>
        <fullName evidence="5">Glycosyltransferase involved in cell wall bisynthesis</fullName>
    </submittedName>
</protein>
<gene>
    <name evidence="5" type="ORF">SAMN06265827_10313</name>
</gene>
<evidence type="ECO:0000256" key="1">
    <source>
        <dbReference type="ARBA" id="ARBA00006739"/>
    </source>
</evidence>
<dbReference type="Pfam" id="PF00535">
    <property type="entry name" value="Glycos_transf_2"/>
    <property type="match status" value="1"/>
</dbReference>
<name>A0A285FWV7_9FIRM</name>
<dbReference type="InterPro" id="IPR050834">
    <property type="entry name" value="Glycosyltransf_2"/>
</dbReference>
<dbReference type="PANTHER" id="PTHR43685">
    <property type="entry name" value="GLYCOSYLTRANSFERASE"/>
    <property type="match status" value="1"/>
</dbReference>
<dbReference type="AlphaFoldDB" id="A0A285FWV7"/>
<reference evidence="6" key="1">
    <citation type="submission" date="2017-09" db="EMBL/GenBank/DDBJ databases">
        <authorList>
            <person name="Varghese N."/>
            <person name="Submissions S."/>
        </authorList>
    </citation>
    <scope>NUCLEOTIDE SEQUENCE [LARGE SCALE GENOMIC DNA]</scope>
    <source>
        <strain evidence="6">MSL47</strain>
    </source>
</reference>
<dbReference type="EMBL" id="OBDZ01000003">
    <property type="protein sequence ID" value="SNY15304.1"/>
    <property type="molecule type" value="Genomic_DNA"/>
</dbReference>
<dbReference type="InterPro" id="IPR001173">
    <property type="entry name" value="Glyco_trans_2-like"/>
</dbReference>
<proteinExistence type="inferred from homology"/>
<evidence type="ECO:0000313" key="5">
    <source>
        <dbReference type="EMBL" id="SNY15304.1"/>
    </source>
</evidence>
<keyword evidence="2" id="KW-0328">Glycosyltransferase</keyword>
<dbReference type="SUPFAM" id="SSF53448">
    <property type="entry name" value="Nucleotide-diphospho-sugar transferases"/>
    <property type="match status" value="1"/>
</dbReference>
<evidence type="ECO:0000256" key="3">
    <source>
        <dbReference type="ARBA" id="ARBA00022679"/>
    </source>
</evidence>
<dbReference type="PANTHER" id="PTHR43685:SF5">
    <property type="entry name" value="GLYCOSYLTRANSFERASE EPSE-RELATED"/>
    <property type="match status" value="1"/>
</dbReference>
<evidence type="ECO:0000259" key="4">
    <source>
        <dbReference type="Pfam" id="PF00535"/>
    </source>
</evidence>
<dbReference type="GO" id="GO:0016757">
    <property type="term" value="F:glycosyltransferase activity"/>
    <property type="evidence" value="ECO:0007669"/>
    <property type="project" value="UniProtKB-KW"/>
</dbReference>
<dbReference type="RefSeq" id="WP_097016496.1">
    <property type="nucleotide sequence ID" value="NZ_OBDZ01000003.1"/>
</dbReference>
<sequence length="279" mass="33280">MPKISVIMSVYNNQDYLRESIESIINQTYKDFEFIITDDCSTDNSVNIIREYTNKDKRIIFVQNKENIGLTKSLNKMIEIASGEYIARMDGDDIAKLNRFEEQIKVFKENRDVDMVFSNVLLIDEKSNYICPSFRPNKLKKIIELMDIINYIPHPTIMIKKDVLDNKGRYNPDFRTGQDKELWERLIKKNTNFYYLRKILLFYRIHSNNISKGKNNISREYNLANICIANNFKFKGFKYFTKLTFKEKLIFLIKILIPYKLLSFKGNLFRKWKMNSKGR</sequence>
<comment type="similarity">
    <text evidence="1">Belongs to the glycosyltransferase 2 family.</text>
</comment>
<dbReference type="Gene3D" id="3.90.550.10">
    <property type="entry name" value="Spore Coat Polysaccharide Biosynthesis Protein SpsA, Chain A"/>
    <property type="match status" value="1"/>
</dbReference>
<keyword evidence="3 5" id="KW-0808">Transferase</keyword>
<evidence type="ECO:0000313" key="6">
    <source>
        <dbReference type="Proteomes" id="UP000219573"/>
    </source>
</evidence>
<feature type="domain" description="Glycosyltransferase 2-like" evidence="4">
    <location>
        <begin position="5"/>
        <end position="164"/>
    </location>
</feature>
<organism evidence="5 6">
    <name type="scientific">Orenia metallireducens</name>
    <dbReference type="NCBI Taxonomy" id="1413210"/>
    <lineage>
        <taxon>Bacteria</taxon>
        <taxon>Bacillati</taxon>
        <taxon>Bacillota</taxon>
        <taxon>Clostridia</taxon>
        <taxon>Halanaerobiales</taxon>
        <taxon>Halobacteroidaceae</taxon>
        <taxon>Orenia</taxon>
    </lineage>
</organism>
<dbReference type="Proteomes" id="UP000219573">
    <property type="component" value="Unassembled WGS sequence"/>
</dbReference>